<gene>
    <name evidence="2" type="ORF">GUJ93_ZPchr0009g301</name>
</gene>
<dbReference type="PANTHER" id="PTHR33416">
    <property type="entry name" value="NUCLEAR PORE COMPLEX PROTEIN NUP1"/>
    <property type="match status" value="1"/>
</dbReference>
<organism evidence="2 3">
    <name type="scientific">Zizania palustris</name>
    <name type="common">Northern wild rice</name>
    <dbReference type="NCBI Taxonomy" id="103762"/>
    <lineage>
        <taxon>Eukaryota</taxon>
        <taxon>Viridiplantae</taxon>
        <taxon>Streptophyta</taxon>
        <taxon>Embryophyta</taxon>
        <taxon>Tracheophyta</taxon>
        <taxon>Spermatophyta</taxon>
        <taxon>Magnoliopsida</taxon>
        <taxon>Liliopsida</taxon>
        <taxon>Poales</taxon>
        <taxon>Poaceae</taxon>
        <taxon>BOP clade</taxon>
        <taxon>Oryzoideae</taxon>
        <taxon>Oryzeae</taxon>
        <taxon>Zizaniinae</taxon>
        <taxon>Zizania</taxon>
    </lineage>
</organism>
<feature type="region of interest" description="Disordered" evidence="1">
    <location>
        <begin position="69"/>
        <end position="131"/>
    </location>
</feature>
<name>A0A8J5RKN5_ZIZPA</name>
<dbReference type="GO" id="GO:0005635">
    <property type="term" value="C:nuclear envelope"/>
    <property type="evidence" value="ECO:0007669"/>
    <property type="project" value="TreeGrafter"/>
</dbReference>
<dbReference type="OrthoDB" id="653468at2759"/>
<sequence>MASRGGYDVGTGAGGKIRRRPPPRAGAASPYARPAPAPAAVAAARGGDVGRGWFSRLIASGASRLLSSVFRKPSSQLPAPPQPQPQPQPQPEAEPLDAPLSRPESPDEVPLQADTLDTPPSPPPPPLEDDIAEGEEDIGAIANNSANDGDDILRRPDSHDAMDVGELLKQRTFTRSEFEYLSELLRSRTAASVSLKPEAGNIEKMHFEKDNGPRDLPVNFITRPYDNSVGSPAELAKAYMGSRSSKGSPLRLRLHEPFSMPTKSIEANTIQITGPPTLSIVPTSRIQASTTSDHLGSIYMTPNRSSINKLPSSPYFKSVVASRDLSGAVSSSYQAPSSVHTFGRQVLKRKSTALNSETVSVGPIRKMRQRYNRVSPLLETRMGYRGYLGSHASKLGESLEHSPQTQKRRCLDKIGDVTRVDVDDRAHGNSFGQAPAQSSQMAAKILKQLDTLVPPQKEDTLEIRQKHADGLDVEDPISQKSEVFAQGSLLKPSLSGVKESLLNNTNVAAKFTSCALDGKTVDATLHRSAVTTPTDFLEMENYRGSTELSLHQSNDKKEKKQSLMPDHTATNPGITNKEKPPTFSLRSHAPSNLVLSSEIDRNKMLASSNGFSFPVPAALSVHSQAPPTPTLASPPVLSVEKQQQLSASTSAPVTSVENFPRIFKPASDEGSISSQCHTKPNADNPPVSSLISTKPNADNPPVSSLISGRIVSFTSNPVFNVVSSKSTSLSNGLGDTTKSTASAVFSSNGSTKSNAGSSTTSFPQFSFQSGFQTSTSSAQQSSGTQVKAEPAVTVSFSTVSSLYGGSFTFSNIGTGSSLPSSTILAGMTSQCSSNTISGSAPSQFSPQFGSESSLAGQEKLKAASHAAPFNLSPQFGTASSFAVQVKSKAVAPQSTLFSGNQFAQSGNSNSLFTQTSASISNLLSSEKVNPLSSPSLANSPFGFAASGSCPAHSTSLFSFAAGSGSTSATATATAASSSLDAGFGVNAAFSASPTFGSPNTASATSPFSSISSPVFSFTSATPTIPNASPTKPLFGTASPTGGLSTGTDQMNGGHMIGDKNQLALPTASPFVLSSSSPSTLFYNSPASQFASTTSASPGIFQFGQQSQASPGGFSMGTGGTTEKSGRRILKVKRKK</sequence>
<evidence type="ECO:0000313" key="2">
    <source>
        <dbReference type="EMBL" id="KAG8048622.1"/>
    </source>
</evidence>
<dbReference type="Proteomes" id="UP000729402">
    <property type="component" value="Unassembled WGS sequence"/>
</dbReference>
<evidence type="ECO:0008006" key="4">
    <source>
        <dbReference type="Google" id="ProtNLM"/>
    </source>
</evidence>
<dbReference type="PANTHER" id="PTHR33416:SF16">
    <property type="entry name" value="NUCLEAR PORE COMPLEX PROTEIN NUP1"/>
    <property type="match status" value="1"/>
</dbReference>
<feature type="compositionally biased region" description="Low complexity" evidence="1">
    <location>
        <begin position="25"/>
        <end position="44"/>
    </location>
</feature>
<accession>A0A8J5RKN5</accession>
<protein>
    <recommendedName>
        <fullName evidence="4">Nuclear pore complex protein NUP1</fullName>
    </recommendedName>
</protein>
<reference evidence="2" key="2">
    <citation type="submission" date="2021-02" db="EMBL/GenBank/DDBJ databases">
        <authorList>
            <person name="Kimball J.A."/>
            <person name="Haas M.W."/>
            <person name="Macchietto M."/>
            <person name="Kono T."/>
            <person name="Duquette J."/>
            <person name="Shao M."/>
        </authorList>
    </citation>
    <scope>NUCLEOTIDE SEQUENCE</scope>
    <source>
        <tissue evidence="2">Fresh leaf tissue</tissue>
    </source>
</reference>
<dbReference type="GO" id="GO:0071763">
    <property type="term" value="P:nuclear membrane organization"/>
    <property type="evidence" value="ECO:0007669"/>
    <property type="project" value="TreeGrafter"/>
</dbReference>
<dbReference type="EMBL" id="JAAALK010000289">
    <property type="protein sequence ID" value="KAG8048622.1"/>
    <property type="molecule type" value="Genomic_DNA"/>
</dbReference>
<feature type="region of interest" description="Disordered" evidence="1">
    <location>
        <begin position="546"/>
        <end position="589"/>
    </location>
</feature>
<feature type="compositionally biased region" description="Basic residues" evidence="1">
    <location>
        <begin position="1126"/>
        <end position="1135"/>
    </location>
</feature>
<reference evidence="2" key="1">
    <citation type="journal article" date="2021" name="bioRxiv">
        <title>Whole Genome Assembly and Annotation of Northern Wild Rice, Zizania palustris L., Supports a Whole Genome Duplication in the Zizania Genus.</title>
        <authorList>
            <person name="Haas M."/>
            <person name="Kono T."/>
            <person name="Macchietto M."/>
            <person name="Millas R."/>
            <person name="McGilp L."/>
            <person name="Shao M."/>
            <person name="Duquette J."/>
            <person name="Hirsch C.N."/>
            <person name="Kimball J."/>
        </authorList>
    </citation>
    <scope>NUCLEOTIDE SEQUENCE</scope>
    <source>
        <tissue evidence="2">Fresh leaf tissue</tissue>
    </source>
</reference>
<feature type="region of interest" description="Disordered" evidence="1">
    <location>
        <begin position="1"/>
        <end position="44"/>
    </location>
</feature>
<feature type="compositionally biased region" description="Polar residues" evidence="1">
    <location>
        <begin position="686"/>
        <end position="699"/>
    </location>
</feature>
<feature type="region of interest" description="Disordered" evidence="1">
    <location>
        <begin position="667"/>
        <end position="699"/>
    </location>
</feature>
<evidence type="ECO:0000313" key="3">
    <source>
        <dbReference type="Proteomes" id="UP000729402"/>
    </source>
</evidence>
<comment type="caution">
    <text evidence="2">The sequence shown here is derived from an EMBL/GenBank/DDBJ whole genome shotgun (WGS) entry which is preliminary data.</text>
</comment>
<feature type="compositionally biased region" description="Pro residues" evidence="1">
    <location>
        <begin position="78"/>
        <end position="92"/>
    </location>
</feature>
<proteinExistence type="predicted"/>
<keyword evidence="3" id="KW-1185">Reference proteome</keyword>
<evidence type="ECO:0000256" key="1">
    <source>
        <dbReference type="SAM" id="MobiDB-lite"/>
    </source>
</evidence>
<feature type="region of interest" description="Disordered" evidence="1">
    <location>
        <begin position="1101"/>
        <end position="1135"/>
    </location>
</feature>
<dbReference type="AlphaFoldDB" id="A0A8J5RKN5"/>